<dbReference type="Pfam" id="PF13637">
    <property type="entry name" value="Ank_4"/>
    <property type="match status" value="1"/>
</dbReference>
<feature type="repeat" description="ANK" evidence="2">
    <location>
        <begin position="1253"/>
        <end position="1285"/>
    </location>
</feature>
<dbReference type="PANTHER" id="PTHR46082:SF11">
    <property type="entry name" value="AAA+ ATPASE DOMAIN-CONTAINING PROTEIN-RELATED"/>
    <property type="match status" value="1"/>
</dbReference>
<evidence type="ECO:0000256" key="2">
    <source>
        <dbReference type="PROSITE-ProRule" id="PRU00023"/>
    </source>
</evidence>
<keyword evidence="4" id="KW-0812">Transmembrane</keyword>
<gene>
    <name evidence="7" type="ORF">LX32DRAFT_562931</name>
</gene>
<dbReference type="PROSITE" id="PS50088">
    <property type="entry name" value="ANK_REPEAT"/>
    <property type="match status" value="7"/>
</dbReference>
<dbReference type="InterPro" id="IPR036770">
    <property type="entry name" value="Ankyrin_rpt-contain_sf"/>
</dbReference>
<dbReference type="SMART" id="SM00248">
    <property type="entry name" value="ANK"/>
    <property type="match status" value="13"/>
</dbReference>
<sequence length="1321" mass="148097">MDKKRSWHEEKGFISHPQKQQRTRHHDYTVAWICALYLEMAAAIAMLDENHTPLPSYDEDPNCYTLGRIKGHNVVIACLPEGEYGTNNAANVMTNLNRTFPMIRVCLMVGIGGGAPCLVDIRLGDVVVGSRVMQYDLGKVIRDGDLQRTAIFKTPPLLLRTAVTALRARHDGGKSSIPAILKDRFVEKSDYHRPDSPDHLFSSAYDHVSPAPNCNECESCDQSRLVPRSIRKTDDPQIHYGAMASGNQVMRSASQRDSIARELDVMCFEMEAAGLMGNFPCLPIRGICDYADSHKRKTWQKYAAATAAAYATELLAVFPGAHSHTEDSYHPDDGHKSSSDHRKKLLESLMFDQLDSRQTSIKAAHSKTCRWFLKSPDYNEWLKPEMLAEHHGLLWIRGKPGAGKSTLMKYLYTSTSRTRGGQTLITCFFFNARGEHLERSLEGMHRSLLLQLLRGYPELQSVLDDLVVQDEGDCPSLDTLKDLFRKAVLQLGRRHLICFIDALDECDEQQVMDMVDYFEDLTAEATDARIELRICLSSRHYPYVHTERGIKITLEDQNGHTEDLSNYVTSRLRIQNRELQEELIKKASGVFLWVVLVVDLLNKEYARGGMALRKRLAEMPSGLHELFKDMLRRDNTDRDQLLLCVLWILCAKRPLRPEEFRHAMWSDPSLRGLIDDELPEVGTSDAGDGMEVCVIGTSKGLAEITKTSRPTVQFIHESVRDFLLKAGGLQELWPGLGFDWRIPSHEKLKTCCHAYLSHPLVNEPAKQLVSEGNALSTAGISANFPFLEYASQHMLHHADIAAEGIAQYDFLSGLSVPDWTHVANHFEKHRSRRYTPDVNLLYILSDRGYPKLIRNWLQHHSPDIFQPKERYERPLFAALAHGHKDSVASLLGLDSTILDGEDVTDGLGLQGAFSRYKKRTPLAWAAQEGRLGMVKILLQRGADVSQRDKDGRTALSRASEYGRKIVELLLQKGTDLNPAGYWRAPLSWAAERGDEATASLLIDKGAIVDPIDSDTDELLLYASGKGHTQVVRFLLSKGADPNAKNDISESALMLASRKGHMEIAQLLLENGADIDATNDTGWTSLFYATISEQKHMVELLVQTGANVNLKCRRGSNVGQTPLSYSVRFNIEPIARILIQNGANIEDCLIAHSETRQTALSKVLTYSHPATAVLLVEKGLEIDKIPENRLQLLFEAIRLENETAFRRLFKSDQDTDARDGNGSTLLLTAIRYGKEKSVRLLLENGADIELQSPQKVSPLFEAIVWGCEQIVRLLVENGANVNFRNNGGETPLSRALDMGHEAIARYLHQQGARHPGREVFSG</sequence>
<keyword evidence="8" id="KW-1185">Reference proteome</keyword>
<keyword evidence="4" id="KW-1133">Transmembrane helix</keyword>
<feature type="domain" description="Nephrocystin 3-like N-terminal" evidence="6">
    <location>
        <begin position="368"/>
        <end position="539"/>
    </location>
</feature>
<evidence type="ECO:0000313" key="7">
    <source>
        <dbReference type="EMBL" id="KAK2028279.1"/>
    </source>
</evidence>
<dbReference type="Pfam" id="PF12796">
    <property type="entry name" value="Ank_2"/>
    <property type="match status" value="3"/>
</dbReference>
<dbReference type="PANTHER" id="PTHR46082">
    <property type="entry name" value="ATP/GTP-BINDING PROTEIN-RELATED"/>
    <property type="match status" value="1"/>
</dbReference>
<dbReference type="SUPFAM" id="SSF53167">
    <property type="entry name" value="Purine and uridine phosphorylases"/>
    <property type="match status" value="1"/>
</dbReference>
<dbReference type="Gene3D" id="1.25.40.20">
    <property type="entry name" value="Ankyrin repeat-containing domain"/>
    <property type="match status" value="2"/>
</dbReference>
<dbReference type="GO" id="GO:0009116">
    <property type="term" value="P:nucleoside metabolic process"/>
    <property type="evidence" value="ECO:0007669"/>
    <property type="project" value="InterPro"/>
</dbReference>
<dbReference type="Pfam" id="PF01048">
    <property type="entry name" value="PNP_UDP_1"/>
    <property type="match status" value="1"/>
</dbReference>
<feature type="compositionally biased region" description="Basic and acidic residues" evidence="3">
    <location>
        <begin position="1"/>
        <end position="13"/>
    </location>
</feature>
<protein>
    <submittedName>
        <fullName evidence="7">Ankyrin</fullName>
    </submittedName>
</protein>
<dbReference type="SUPFAM" id="SSF52540">
    <property type="entry name" value="P-loop containing nucleoside triphosphate hydrolases"/>
    <property type="match status" value="1"/>
</dbReference>
<feature type="repeat" description="ANK" evidence="2">
    <location>
        <begin position="1117"/>
        <end position="1145"/>
    </location>
</feature>
<evidence type="ECO:0000256" key="4">
    <source>
        <dbReference type="SAM" id="Phobius"/>
    </source>
</evidence>
<dbReference type="InterPro" id="IPR002110">
    <property type="entry name" value="Ankyrin_rpt"/>
</dbReference>
<name>A0AAD9HI52_9PEZI</name>
<accession>A0AAD9HI52</accession>
<keyword evidence="1" id="KW-0677">Repeat</keyword>
<organism evidence="7 8">
    <name type="scientific">Colletotrichum zoysiae</name>
    <dbReference type="NCBI Taxonomy" id="1216348"/>
    <lineage>
        <taxon>Eukaryota</taxon>
        <taxon>Fungi</taxon>
        <taxon>Dikarya</taxon>
        <taxon>Ascomycota</taxon>
        <taxon>Pezizomycotina</taxon>
        <taxon>Sordariomycetes</taxon>
        <taxon>Hypocreomycetidae</taxon>
        <taxon>Glomerellales</taxon>
        <taxon>Glomerellaceae</taxon>
        <taxon>Colletotrichum</taxon>
        <taxon>Colletotrichum graminicola species complex</taxon>
    </lineage>
</organism>
<comment type="caution">
    <text evidence="7">The sequence shown here is derived from an EMBL/GenBank/DDBJ whole genome shotgun (WGS) entry which is preliminary data.</text>
</comment>
<dbReference type="InterPro" id="IPR027417">
    <property type="entry name" value="P-loop_NTPase"/>
</dbReference>
<evidence type="ECO:0000256" key="1">
    <source>
        <dbReference type="ARBA" id="ARBA00022737"/>
    </source>
</evidence>
<evidence type="ECO:0000259" key="5">
    <source>
        <dbReference type="Pfam" id="PF01048"/>
    </source>
</evidence>
<feature type="repeat" description="ANK" evidence="2">
    <location>
        <begin position="1047"/>
        <end position="1079"/>
    </location>
</feature>
<evidence type="ECO:0000313" key="8">
    <source>
        <dbReference type="Proteomes" id="UP001232148"/>
    </source>
</evidence>
<dbReference type="Gene3D" id="3.40.50.1580">
    <property type="entry name" value="Nucleoside phosphorylase domain"/>
    <property type="match status" value="1"/>
</dbReference>
<dbReference type="Gene3D" id="3.40.50.300">
    <property type="entry name" value="P-loop containing nucleotide triphosphate hydrolases"/>
    <property type="match status" value="1"/>
</dbReference>
<dbReference type="InterPro" id="IPR035994">
    <property type="entry name" value="Nucleoside_phosphorylase_sf"/>
</dbReference>
<feature type="region of interest" description="Disordered" evidence="3">
    <location>
        <begin position="1"/>
        <end position="20"/>
    </location>
</feature>
<proteinExistence type="predicted"/>
<dbReference type="Pfam" id="PF24883">
    <property type="entry name" value="NPHP3_N"/>
    <property type="match status" value="1"/>
</dbReference>
<feature type="repeat" description="ANK" evidence="2">
    <location>
        <begin position="1220"/>
        <end position="1252"/>
    </location>
</feature>
<evidence type="ECO:0000259" key="6">
    <source>
        <dbReference type="Pfam" id="PF24883"/>
    </source>
</evidence>
<keyword evidence="2" id="KW-0040">ANK repeat</keyword>
<feature type="repeat" description="ANK" evidence="2">
    <location>
        <begin position="917"/>
        <end position="949"/>
    </location>
</feature>
<dbReference type="PROSITE" id="PS50297">
    <property type="entry name" value="ANK_REP_REGION"/>
    <property type="match status" value="7"/>
</dbReference>
<dbReference type="Proteomes" id="UP001232148">
    <property type="component" value="Unassembled WGS sequence"/>
</dbReference>
<dbReference type="InterPro" id="IPR053137">
    <property type="entry name" value="NLR-like"/>
</dbReference>
<feature type="repeat" description="ANK" evidence="2">
    <location>
        <begin position="1014"/>
        <end position="1046"/>
    </location>
</feature>
<evidence type="ECO:0000256" key="3">
    <source>
        <dbReference type="SAM" id="MobiDB-lite"/>
    </source>
</evidence>
<dbReference type="InterPro" id="IPR056884">
    <property type="entry name" value="NPHP3-like_N"/>
</dbReference>
<reference evidence="7" key="1">
    <citation type="submission" date="2021-06" db="EMBL/GenBank/DDBJ databases">
        <title>Comparative genomics, transcriptomics and evolutionary studies reveal genomic signatures of adaptation to plant cell wall in hemibiotrophic fungi.</title>
        <authorList>
            <consortium name="DOE Joint Genome Institute"/>
            <person name="Baroncelli R."/>
            <person name="Diaz J.F."/>
            <person name="Benocci T."/>
            <person name="Peng M."/>
            <person name="Battaglia E."/>
            <person name="Haridas S."/>
            <person name="Andreopoulos W."/>
            <person name="Labutti K."/>
            <person name="Pangilinan J."/>
            <person name="Floch G.L."/>
            <person name="Makela M.R."/>
            <person name="Henrissat B."/>
            <person name="Grigoriev I.V."/>
            <person name="Crouch J.A."/>
            <person name="De Vries R.P."/>
            <person name="Sukno S.A."/>
            <person name="Thon M.R."/>
        </authorList>
    </citation>
    <scope>NUCLEOTIDE SEQUENCE</scope>
    <source>
        <strain evidence="7">MAFF235873</strain>
    </source>
</reference>
<dbReference type="SUPFAM" id="SSF48403">
    <property type="entry name" value="Ankyrin repeat"/>
    <property type="match status" value="2"/>
</dbReference>
<feature type="repeat" description="ANK" evidence="2">
    <location>
        <begin position="1080"/>
        <end position="1112"/>
    </location>
</feature>
<keyword evidence="4" id="KW-0472">Membrane</keyword>
<dbReference type="GO" id="GO:0003824">
    <property type="term" value="F:catalytic activity"/>
    <property type="evidence" value="ECO:0007669"/>
    <property type="project" value="InterPro"/>
</dbReference>
<dbReference type="EMBL" id="MU842881">
    <property type="protein sequence ID" value="KAK2028279.1"/>
    <property type="molecule type" value="Genomic_DNA"/>
</dbReference>
<feature type="domain" description="Nucleoside phosphorylase" evidence="5">
    <location>
        <begin position="33"/>
        <end position="307"/>
    </location>
</feature>
<feature type="transmembrane region" description="Helical" evidence="4">
    <location>
        <begin position="28"/>
        <end position="47"/>
    </location>
</feature>
<dbReference type="InterPro" id="IPR000845">
    <property type="entry name" value="Nucleoside_phosphorylase_d"/>
</dbReference>